<reference evidence="1" key="2">
    <citation type="submission" date="2009-12" db="EMBL/GenBank/DDBJ databases">
        <authorList>
            <person name="Madupu R."/>
            <person name="Durkin A.S."/>
            <person name="Torralba M."/>
            <person name="Methe B."/>
            <person name="Sutton G.G."/>
            <person name="Strausberg R.L."/>
            <person name="Nelson K.E."/>
        </authorList>
    </citation>
    <scope>NUCLEOTIDE SEQUENCE</scope>
    <source>
        <strain evidence="1">28L</strain>
    </source>
</reference>
<dbReference type="Proteomes" id="UP000004018">
    <property type="component" value="Unassembled WGS sequence"/>
</dbReference>
<dbReference type="RefSeq" id="WP_007390563.1">
    <property type="nucleotide sequence ID" value="NZ_ADGP01000021.1"/>
</dbReference>
<dbReference type="EMBL" id="AFIJ01000007">
    <property type="protein sequence ID" value="EGL42102.1"/>
    <property type="molecule type" value="Genomic_DNA"/>
</dbReference>
<sequence length="179" mass="21052">MKSRLDVTIFGNGDMHVWKQCIYAELWQDYLSMRHRAEEYWKKGTKKGDFLARRYERAAFLSLQNFFACVLERWMVQIEAVQVSRVSLWEQCRVLLDRTCSPQTVAAYDFSRLHGQLEAAEHTSAVLEQLDWEQLAAMEKAMDDFLSLIEQNTSLRRFPKVNHSSSSVVERLGSLFRRH</sequence>
<evidence type="ECO:0000313" key="3">
    <source>
        <dbReference type="Proteomes" id="UP000003242"/>
    </source>
</evidence>
<proteinExistence type="predicted"/>
<comment type="caution">
    <text evidence="1">The sequence shown here is derived from an EMBL/GenBank/DDBJ whole genome shotgun (WGS) entry which is preliminary data.</text>
</comment>
<accession>D3LVU1</accession>
<dbReference type="OrthoDB" id="1623067at2"/>
<reference evidence="2 4" key="3">
    <citation type="submission" date="2011-04" db="EMBL/GenBank/DDBJ databases">
        <authorList>
            <person name="Harkins D.M."/>
            <person name="Madupu R."/>
            <person name="Durkin A.S."/>
            <person name="Torralba M."/>
            <person name="Methe B."/>
            <person name="Sutton G.G."/>
            <person name="Nelson K.E."/>
        </authorList>
    </citation>
    <scope>NUCLEOTIDE SEQUENCE [LARGE SCALE GENOMIC DNA]</scope>
    <source>
        <strain evidence="2 4">UPII 199-6</strain>
    </source>
</reference>
<dbReference type="STRING" id="699218.HMPREF0889_1098"/>
<protein>
    <submittedName>
        <fullName evidence="1">Uncharacterized protein</fullName>
    </submittedName>
</protein>
<evidence type="ECO:0000313" key="2">
    <source>
        <dbReference type="EMBL" id="EGL42102.1"/>
    </source>
</evidence>
<dbReference type="Proteomes" id="UP000003242">
    <property type="component" value="Unassembled WGS sequence"/>
</dbReference>
<dbReference type="AlphaFoldDB" id="D3LVU1"/>
<reference evidence="3" key="1">
    <citation type="submission" date="2009-12" db="EMBL/GenBank/DDBJ databases">
        <title>Sequence of Clostridiales genomosp. BVAB3 str. UPII9-5.</title>
        <authorList>
            <person name="Madupu R."/>
            <person name="Durkin A.S."/>
            <person name="Torralba M."/>
            <person name="Methe B."/>
            <person name="Sutton G.G."/>
            <person name="Strausberg R.L."/>
            <person name="Nelson K.E."/>
        </authorList>
    </citation>
    <scope>NUCLEOTIDE SEQUENCE [LARGE SCALE GENOMIC DNA]</scope>
    <source>
        <strain evidence="3">28L</strain>
    </source>
</reference>
<evidence type="ECO:0000313" key="4">
    <source>
        <dbReference type="Proteomes" id="UP000004018"/>
    </source>
</evidence>
<name>D3LVU1_9FIRM</name>
<keyword evidence="4" id="KW-1185">Reference proteome</keyword>
<gene>
    <name evidence="1" type="ORF">HMPREF0889_1098</name>
    <name evidence="2" type="ORF">HMPREF1039_0210</name>
</gene>
<evidence type="ECO:0000313" key="1">
    <source>
        <dbReference type="EMBL" id="EFD93744.1"/>
    </source>
</evidence>
<organism evidence="1 3">
    <name type="scientific">Megasphaera lornae</name>
    <dbReference type="NCBI Taxonomy" id="1000568"/>
    <lineage>
        <taxon>Bacteria</taxon>
        <taxon>Bacillati</taxon>
        <taxon>Bacillota</taxon>
        <taxon>Negativicutes</taxon>
        <taxon>Veillonellales</taxon>
        <taxon>Veillonellaceae</taxon>
        <taxon>Megasphaera</taxon>
    </lineage>
</organism>
<dbReference type="EMBL" id="ADGP01000021">
    <property type="protein sequence ID" value="EFD93744.1"/>
    <property type="molecule type" value="Genomic_DNA"/>
</dbReference>